<gene>
    <name evidence="2" type="ORF">CBR_g85947</name>
</gene>
<protein>
    <recommendedName>
        <fullName evidence="4">Transmembrane protein</fullName>
    </recommendedName>
</protein>
<reference evidence="2 3" key="1">
    <citation type="journal article" date="2018" name="Cell">
        <title>The Chara Genome: Secondary Complexity and Implications for Plant Terrestrialization.</title>
        <authorList>
            <person name="Nishiyama T."/>
            <person name="Sakayama H."/>
            <person name="Vries J.D."/>
            <person name="Buschmann H."/>
            <person name="Saint-Marcoux D."/>
            <person name="Ullrich K.K."/>
            <person name="Haas F.B."/>
            <person name="Vanderstraeten L."/>
            <person name="Becker D."/>
            <person name="Lang D."/>
            <person name="Vosolsobe S."/>
            <person name="Rombauts S."/>
            <person name="Wilhelmsson P.K.I."/>
            <person name="Janitza P."/>
            <person name="Kern R."/>
            <person name="Heyl A."/>
            <person name="Rumpler F."/>
            <person name="Villalobos L.I.A.C."/>
            <person name="Clay J.M."/>
            <person name="Skokan R."/>
            <person name="Toyoda A."/>
            <person name="Suzuki Y."/>
            <person name="Kagoshima H."/>
            <person name="Schijlen E."/>
            <person name="Tajeshwar N."/>
            <person name="Catarino B."/>
            <person name="Hetherington A.J."/>
            <person name="Saltykova A."/>
            <person name="Bonnot C."/>
            <person name="Breuninger H."/>
            <person name="Symeonidi A."/>
            <person name="Radhakrishnan G.V."/>
            <person name="Van Nieuwerburgh F."/>
            <person name="Deforce D."/>
            <person name="Chang C."/>
            <person name="Karol K.G."/>
            <person name="Hedrich R."/>
            <person name="Ulvskov P."/>
            <person name="Glockner G."/>
            <person name="Delwiche C.F."/>
            <person name="Petrasek J."/>
            <person name="Van de Peer Y."/>
            <person name="Friml J."/>
            <person name="Beilby M."/>
            <person name="Dolan L."/>
            <person name="Kohara Y."/>
            <person name="Sugano S."/>
            <person name="Fujiyama A."/>
            <person name="Delaux P.-M."/>
            <person name="Quint M."/>
            <person name="TheiBen G."/>
            <person name="Hagemann M."/>
            <person name="Harholt J."/>
            <person name="Dunand C."/>
            <person name="Zachgo S."/>
            <person name="Langdale J."/>
            <person name="Maumus F."/>
            <person name="Straeten D.V.D."/>
            <person name="Gould S.B."/>
            <person name="Rensing S.A."/>
        </authorList>
    </citation>
    <scope>NUCLEOTIDE SEQUENCE [LARGE SCALE GENOMIC DNA]</scope>
    <source>
        <strain evidence="2 3">S276</strain>
    </source>
</reference>
<sequence>ARLRYHCGFLVTGVARVLNLLVVAGGIAAIVMVFVIEKTPQSVVGLGLIGVGVVSVVTGMIGVCAASRNSCFGCYLLLAILTAGALATSALSIYLRPNEVRSRLHPRGNTSDADVKQILRIQGGIFAGMFVVSVAGIVLAFFISCCDLVNYNYEDLESSDRRRTDLQKIREDAKKGVDKKAPSRAAALADKMREKYGKFSDEFGGK</sequence>
<feature type="transmembrane region" description="Helical" evidence="1">
    <location>
        <begin position="43"/>
        <end position="63"/>
    </location>
</feature>
<name>A0A388JKK3_CHABU</name>
<feature type="transmembrane region" description="Helical" evidence="1">
    <location>
        <begin position="17"/>
        <end position="36"/>
    </location>
</feature>
<comment type="caution">
    <text evidence="2">The sequence shown here is derived from an EMBL/GenBank/DDBJ whole genome shotgun (WGS) entry which is preliminary data.</text>
</comment>
<dbReference type="Proteomes" id="UP000265515">
    <property type="component" value="Unassembled WGS sequence"/>
</dbReference>
<organism evidence="2 3">
    <name type="scientific">Chara braunii</name>
    <name type="common">Braun's stonewort</name>
    <dbReference type="NCBI Taxonomy" id="69332"/>
    <lineage>
        <taxon>Eukaryota</taxon>
        <taxon>Viridiplantae</taxon>
        <taxon>Streptophyta</taxon>
        <taxon>Charophyceae</taxon>
        <taxon>Charales</taxon>
        <taxon>Characeae</taxon>
        <taxon>Chara</taxon>
    </lineage>
</organism>
<keyword evidence="3" id="KW-1185">Reference proteome</keyword>
<dbReference type="AlphaFoldDB" id="A0A388JKK3"/>
<keyword evidence="1" id="KW-0812">Transmembrane</keyword>
<feature type="transmembrane region" description="Helical" evidence="1">
    <location>
        <begin position="75"/>
        <end position="95"/>
    </location>
</feature>
<evidence type="ECO:0000256" key="1">
    <source>
        <dbReference type="SAM" id="Phobius"/>
    </source>
</evidence>
<proteinExistence type="predicted"/>
<dbReference type="OrthoDB" id="2017304at2759"/>
<evidence type="ECO:0000313" key="2">
    <source>
        <dbReference type="EMBL" id="GBG45730.1"/>
    </source>
</evidence>
<dbReference type="Gramene" id="GBG45730">
    <property type="protein sequence ID" value="GBG45730"/>
    <property type="gene ID" value="CBR_g85947"/>
</dbReference>
<dbReference type="PANTHER" id="PTHR39113:SF1">
    <property type="entry name" value="MEMBRANE LIPOPROTEIN"/>
    <property type="match status" value="1"/>
</dbReference>
<evidence type="ECO:0008006" key="4">
    <source>
        <dbReference type="Google" id="ProtNLM"/>
    </source>
</evidence>
<evidence type="ECO:0000313" key="3">
    <source>
        <dbReference type="Proteomes" id="UP000265515"/>
    </source>
</evidence>
<accession>A0A388JKK3</accession>
<dbReference type="PANTHER" id="PTHR39113">
    <property type="entry name" value="MEMBRANE LIPOPROTEIN-RELATED"/>
    <property type="match status" value="1"/>
</dbReference>
<feature type="transmembrane region" description="Helical" evidence="1">
    <location>
        <begin position="125"/>
        <end position="143"/>
    </location>
</feature>
<feature type="non-terminal residue" evidence="2">
    <location>
        <position position="1"/>
    </location>
</feature>
<keyword evidence="1" id="KW-0472">Membrane</keyword>
<dbReference type="OMA" id="KWTDKSA"/>
<dbReference type="EMBL" id="BFEA01007146">
    <property type="protein sequence ID" value="GBG45730.1"/>
    <property type="molecule type" value="Genomic_DNA"/>
</dbReference>
<keyword evidence="1" id="KW-1133">Transmembrane helix</keyword>